<gene>
    <name evidence="2" type="ORF">SAMN04487766_11314</name>
</gene>
<dbReference type="AlphaFoldDB" id="A0A1G9YJ49"/>
<dbReference type="Proteomes" id="UP000199671">
    <property type="component" value="Unassembled WGS sequence"/>
</dbReference>
<dbReference type="EMBL" id="FNHU01000013">
    <property type="protein sequence ID" value="SDN08942.1"/>
    <property type="molecule type" value="Genomic_DNA"/>
</dbReference>
<feature type="compositionally biased region" description="Polar residues" evidence="1">
    <location>
        <begin position="103"/>
        <end position="114"/>
    </location>
</feature>
<reference evidence="2 3" key="1">
    <citation type="submission" date="2016-10" db="EMBL/GenBank/DDBJ databases">
        <authorList>
            <person name="de Groot N.N."/>
        </authorList>
    </citation>
    <scope>NUCLEOTIDE SEQUENCE [LARGE SCALE GENOMIC DNA]</scope>
    <source>
        <strain evidence="2 3">KPR-7B</strain>
    </source>
</reference>
<feature type="region of interest" description="Disordered" evidence="1">
    <location>
        <begin position="215"/>
        <end position="270"/>
    </location>
</feature>
<evidence type="ECO:0000313" key="2">
    <source>
        <dbReference type="EMBL" id="SDN08942.1"/>
    </source>
</evidence>
<feature type="compositionally biased region" description="Pro residues" evidence="1">
    <location>
        <begin position="230"/>
        <end position="240"/>
    </location>
</feature>
<proteinExistence type="predicted"/>
<name>A0A1G9YJ49_9ACTO</name>
<evidence type="ECO:0000313" key="3">
    <source>
        <dbReference type="Proteomes" id="UP000199671"/>
    </source>
</evidence>
<sequence>MPGARSPSGTARPWCVFHDPGGREAHPKVVERTRHLTGSSGLGVWWRGRAGGGWGARVLTARSAGPRPASAWTAQPYLDRLALLGPSVPAWTVLDAVSGGPSGQTRSIQANGVQLENRGPTRGQDGHGHRAPRTSPPASAPGTLQSRPQAETNQLFPGSRRGAGRGRMGACPPGGRPPAPAPVRVGPKCPRSAQTAPALPPAAGRALESCGFSIGPRGYRRPLCRTRTPPQAPGPTPPTPHHANSTHHTPTTPSYQKNPQTTYITRPSAA</sequence>
<feature type="region of interest" description="Disordered" evidence="1">
    <location>
        <begin position="99"/>
        <end position="203"/>
    </location>
</feature>
<feature type="compositionally biased region" description="Polar residues" evidence="1">
    <location>
        <begin position="242"/>
        <end position="270"/>
    </location>
</feature>
<evidence type="ECO:0000256" key="1">
    <source>
        <dbReference type="SAM" id="MobiDB-lite"/>
    </source>
</evidence>
<accession>A0A1G9YJ49</accession>
<protein>
    <submittedName>
        <fullName evidence="2">Uncharacterized protein</fullName>
    </submittedName>
</protein>
<feature type="compositionally biased region" description="Polar residues" evidence="1">
    <location>
        <begin position="142"/>
        <end position="156"/>
    </location>
</feature>
<organism evidence="2 3">
    <name type="scientific">Actinomyces ruminicola</name>
    <dbReference type="NCBI Taxonomy" id="332524"/>
    <lineage>
        <taxon>Bacteria</taxon>
        <taxon>Bacillati</taxon>
        <taxon>Actinomycetota</taxon>
        <taxon>Actinomycetes</taxon>
        <taxon>Actinomycetales</taxon>
        <taxon>Actinomycetaceae</taxon>
        <taxon>Actinomyces</taxon>
    </lineage>
</organism>